<dbReference type="GO" id="GO:0016491">
    <property type="term" value="F:oxidoreductase activity"/>
    <property type="evidence" value="ECO:0007669"/>
    <property type="project" value="UniProtKB-KW"/>
</dbReference>
<evidence type="ECO:0000256" key="2">
    <source>
        <dbReference type="ARBA" id="ARBA00022857"/>
    </source>
</evidence>
<name>A0A9N7P050_STRHE</name>
<dbReference type="PRINTS" id="PR00080">
    <property type="entry name" value="SDRFAMILY"/>
</dbReference>
<gene>
    <name evidence="5" type="ORF">SHERM_08468</name>
</gene>
<dbReference type="Pfam" id="PF00106">
    <property type="entry name" value="adh_short"/>
    <property type="match status" value="1"/>
</dbReference>
<evidence type="ECO:0000313" key="5">
    <source>
        <dbReference type="EMBL" id="CAA0842606.1"/>
    </source>
</evidence>
<comment type="similarity">
    <text evidence="1 4">Belongs to the short-chain dehydrogenases/reductases (SDR) family.</text>
</comment>
<evidence type="ECO:0000313" key="6">
    <source>
        <dbReference type="Proteomes" id="UP001153555"/>
    </source>
</evidence>
<proteinExistence type="inferred from homology"/>
<reference evidence="5" key="1">
    <citation type="submission" date="2019-12" db="EMBL/GenBank/DDBJ databases">
        <authorList>
            <person name="Scholes J."/>
        </authorList>
    </citation>
    <scope>NUCLEOTIDE SEQUENCE</scope>
</reference>
<dbReference type="InterPro" id="IPR036291">
    <property type="entry name" value="NAD(P)-bd_dom_sf"/>
</dbReference>
<sequence>MFLLKLKLKNPSATSPVAMAGITSKSSDIKKYAVVTGANKGIGFEICRQLASQGVSVVLTARNERRGLEAVEKLKKSGLSDDYVMFHQLDVTDLPSVQSLAGFVKSKIGKLDILVSNAGVNGVADSEGGGSKSRKTEYDLAVECLQINYYGLKRTTENLLPLLELSESPRIVNISSTMKSVGSNKRAQEKLNDIKNLTEDKIDEVLNEYLKDFKEGTLSAKGWPSYWGAYCVSKAAVTAYTNLLAKRYPKMLVNSLCPGWVKTDLSRHSGPLRPEEGARSPVRLALLPDGGPSGKFFDQMQMSSQLL</sequence>
<dbReference type="Pfam" id="PF13561">
    <property type="entry name" value="adh_short_C2"/>
    <property type="match status" value="1"/>
</dbReference>
<dbReference type="PANTHER" id="PTHR43490:SF98">
    <property type="entry name" value="OS02G0640600 PROTEIN"/>
    <property type="match status" value="1"/>
</dbReference>
<evidence type="ECO:0000256" key="4">
    <source>
        <dbReference type="RuleBase" id="RU000363"/>
    </source>
</evidence>
<keyword evidence="6" id="KW-1185">Reference proteome</keyword>
<evidence type="ECO:0000256" key="3">
    <source>
        <dbReference type="ARBA" id="ARBA00023002"/>
    </source>
</evidence>
<dbReference type="Gene3D" id="3.40.50.720">
    <property type="entry name" value="NAD(P)-binding Rossmann-like Domain"/>
    <property type="match status" value="1"/>
</dbReference>
<dbReference type="EMBL" id="CACSLK010034598">
    <property type="protein sequence ID" value="CAA0842606.1"/>
    <property type="molecule type" value="Genomic_DNA"/>
</dbReference>
<dbReference type="OrthoDB" id="1933717at2759"/>
<keyword evidence="2" id="KW-0521">NADP</keyword>
<dbReference type="Proteomes" id="UP001153555">
    <property type="component" value="Unassembled WGS sequence"/>
</dbReference>
<protein>
    <submittedName>
        <fullName evidence="5">(+)-neomenthol dehydrogenase</fullName>
    </submittedName>
</protein>
<comment type="caution">
    <text evidence="5">The sequence shown here is derived from an EMBL/GenBank/DDBJ whole genome shotgun (WGS) entry which is preliminary data.</text>
</comment>
<dbReference type="PANTHER" id="PTHR43490">
    <property type="entry name" value="(+)-NEOMENTHOL DEHYDROGENASE"/>
    <property type="match status" value="1"/>
</dbReference>
<dbReference type="SUPFAM" id="SSF51735">
    <property type="entry name" value="NAD(P)-binding Rossmann-fold domains"/>
    <property type="match status" value="1"/>
</dbReference>
<evidence type="ECO:0000256" key="1">
    <source>
        <dbReference type="ARBA" id="ARBA00006484"/>
    </source>
</evidence>
<keyword evidence="3" id="KW-0560">Oxidoreductase</keyword>
<organism evidence="5 6">
    <name type="scientific">Striga hermonthica</name>
    <name type="common">Purple witchweed</name>
    <name type="synonym">Buchnera hermonthica</name>
    <dbReference type="NCBI Taxonomy" id="68872"/>
    <lineage>
        <taxon>Eukaryota</taxon>
        <taxon>Viridiplantae</taxon>
        <taxon>Streptophyta</taxon>
        <taxon>Embryophyta</taxon>
        <taxon>Tracheophyta</taxon>
        <taxon>Spermatophyta</taxon>
        <taxon>Magnoliopsida</taxon>
        <taxon>eudicotyledons</taxon>
        <taxon>Gunneridae</taxon>
        <taxon>Pentapetalae</taxon>
        <taxon>asterids</taxon>
        <taxon>lamiids</taxon>
        <taxon>Lamiales</taxon>
        <taxon>Orobanchaceae</taxon>
        <taxon>Buchnereae</taxon>
        <taxon>Striga</taxon>
    </lineage>
</organism>
<dbReference type="PRINTS" id="PR00081">
    <property type="entry name" value="GDHRDH"/>
</dbReference>
<dbReference type="AlphaFoldDB" id="A0A9N7P050"/>
<dbReference type="GO" id="GO:0016020">
    <property type="term" value="C:membrane"/>
    <property type="evidence" value="ECO:0007669"/>
    <property type="project" value="TreeGrafter"/>
</dbReference>
<dbReference type="InterPro" id="IPR002347">
    <property type="entry name" value="SDR_fam"/>
</dbReference>
<accession>A0A9N7P050</accession>